<accession>A0ABD3N7C4</accession>
<evidence type="ECO:0000259" key="15">
    <source>
        <dbReference type="PROSITE" id="PS50892"/>
    </source>
</evidence>
<evidence type="ECO:0000256" key="13">
    <source>
        <dbReference type="SAM" id="Phobius"/>
    </source>
</evidence>
<gene>
    <name evidence="16" type="ORF">ACHAWU_003230</name>
</gene>
<dbReference type="InterPro" id="IPR011012">
    <property type="entry name" value="Longin-like_dom_sf"/>
</dbReference>
<dbReference type="InterPro" id="IPR044565">
    <property type="entry name" value="Sec22"/>
</dbReference>
<keyword evidence="4" id="KW-0813">Transport</keyword>
<evidence type="ECO:0000313" key="16">
    <source>
        <dbReference type="EMBL" id="KAL3770921.1"/>
    </source>
</evidence>
<dbReference type="AlphaFoldDB" id="A0ABD3N7C4"/>
<dbReference type="SUPFAM" id="SSF64356">
    <property type="entry name" value="SNARE-like"/>
    <property type="match status" value="1"/>
</dbReference>
<dbReference type="InterPro" id="IPR042855">
    <property type="entry name" value="V_SNARE_CC"/>
</dbReference>
<dbReference type="Gene3D" id="3.30.450.50">
    <property type="entry name" value="Longin domain"/>
    <property type="match status" value="1"/>
</dbReference>
<evidence type="ECO:0000256" key="1">
    <source>
        <dbReference type="ARBA" id="ARBA00004163"/>
    </source>
</evidence>
<comment type="similarity">
    <text evidence="3">Belongs to the synaptobrevin family.</text>
</comment>
<evidence type="ECO:0000313" key="17">
    <source>
        <dbReference type="Proteomes" id="UP001530293"/>
    </source>
</evidence>
<keyword evidence="10 12" id="KW-0175">Coiled coil</keyword>
<keyword evidence="6" id="KW-0256">Endoplasmic reticulum</keyword>
<organism evidence="16 17">
    <name type="scientific">Discostella pseudostelligera</name>
    <dbReference type="NCBI Taxonomy" id="259834"/>
    <lineage>
        <taxon>Eukaryota</taxon>
        <taxon>Sar</taxon>
        <taxon>Stramenopiles</taxon>
        <taxon>Ochrophyta</taxon>
        <taxon>Bacillariophyta</taxon>
        <taxon>Coscinodiscophyceae</taxon>
        <taxon>Thalassiosirophycidae</taxon>
        <taxon>Stephanodiscales</taxon>
        <taxon>Stephanodiscaceae</taxon>
        <taxon>Discostella</taxon>
    </lineage>
</organism>
<dbReference type="PROSITE" id="PS50859">
    <property type="entry name" value="LONGIN"/>
    <property type="match status" value="1"/>
</dbReference>
<dbReference type="CDD" id="cd15866">
    <property type="entry name" value="R-SNARE_SEC22"/>
    <property type="match status" value="1"/>
</dbReference>
<evidence type="ECO:0000256" key="6">
    <source>
        <dbReference type="ARBA" id="ARBA00022824"/>
    </source>
</evidence>
<dbReference type="PROSITE" id="PS50892">
    <property type="entry name" value="V_SNARE"/>
    <property type="match status" value="1"/>
</dbReference>
<dbReference type="Pfam" id="PF13774">
    <property type="entry name" value="Longin"/>
    <property type="match status" value="1"/>
</dbReference>
<evidence type="ECO:0000256" key="3">
    <source>
        <dbReference type="ARBA" id="ARBA00008025"/>
    </source>
</evidence>
<evidence type="ECO:0000256" key="12">
    <source>
        <dbReference type="PROSITE-ProRule" id="PRU00290"/>
    </source>
</evidence>
<dbReference type="Pfam" id="PF00957">
    <property type="entry name" value="Synaptobrevin"/>
    <property type="match status" value="1"/>
</dbReference>
<keyword evidence="5 13" id="KW-0812">Transmembrane</keyword>
<dbReference type="InterPro" id="IPR010908">
    <property type="entry name" value="Longin_dom"/>
</dbReference>
<sequence>MPPLLTFVARLSDGLPLVANTAPEFSSSVVITQDHKNQAKEILRGLGGTVSSSTKKMSIDTTNSLIFHYLVRDTLCYLTLTESSYPKRLAFLYLEELSDLFIESLISDYGDPGWRENLATVARPYAYLKFELVMSRTRKNYGDPTSKQNTTKLNEDLADIQSIMRTNINEILNRGEKLEHVSSISQNLVAESKKFKWGAKKLGFWARVNQYGPMVAMVLFVVFVLYIKFFW</sequence>
<dbReference type="CDD" id="cd14824">
    <property type="entry name" value="Longin"/>
    <property type="match status" value="1"/>
</dbReference>
<keyword evidence="8 13" id="KW-1133">Transmembrane helix</keyword>
<keyword evidence="17" id="KW-1185">Reference proteome</keyword>
<dbReference type="EMBL" id="JALLBG020000034">
    <property type="protein sequence ID" value="KAL3770921.1"/>
    <property type="molecule type" value="Genomic_DNA"/>
</dbReference>
<protein>
    <submittedName>
        <fullName evidence="16">Uncharacterized protein</fullName>
    </submittedName>
</protein>
<dbReference type="Proteomes" id="UP001530293">
    <property type="component" value="Unassembled WGS sequence"/>
</dbReference>
<keyword evidence="9" id="KW-0333">Golgi apparatus</keyword>
<evidence type="ECO:0000256" key="2">
    <source>
        <dbReference type="ARBA" id="ARBA00004394"/>
    </source>
</evidence>
<evidence type="ECO:0000256" key="10">
    <source>
        <dbReference type="ARBA" id="ARBA00023054"/>
    </source>
</evidence>
<keyword evidence="11 13" id="KW-0472">Membrane</keyword>
<evidence type="ECO:0000259" key="14">
    <source>
        <dbReference type="PROSITE" id="PS50859"/>
    </source>
</evidence>
<name>A0ABD3N7C4_9STRA</name>
<dbReference type="PANTHER" id="PTHR45837">
    <property type="entry name" value="VESICLE-TRAFFICKING PROTEIN SEC22B"/>
    <property type="match status" value="1"/>
</dbReference>
<dbReference type="SUPFAM" id="SSF58038">
    <property type="entry name" value="SNARE fusion complex"/>
    <property type="match status" value="1"/>
</dbReference>
<dbReference type="GO" id="GO:0005789">
    <property type="term" value="C:endoplasmic reticulum membrane"/>
    <property type="evidence" value="ECO:0007669"/>
    <property type="project" value="UniProtKB-SubCell"/>
</dbReference>
<comment type="subcellular location">
    <subcellularLocation>
        <location evidence="1">Endoplasmic reticulum membrane</location>
        <topology evidence="1">Single-pass type IV membrane protein</topology>
    </subcellularLocation>
    <subcellularLocation>
        <location evidence="2">Golgi apparatus membrane</location>
    </subcellularLocation>
</comment>
<evidence type="ECO:0000256" key="5">
    <source>
        <dbReference type="ARBA" id="ARBA00022692"/>
    </source>
</evidence>
<evidence type="ECO:0000256" key="7">
    <source>
        <dbReference type="ARBA" id="ARBA00022927"/>
    </source>
</evidence>
<evidence type="ECO:0000256" key="9">
    <source>
        <dbReference type="ARBA" id="ARBA00023034"/>
    </source>
</evidence>
<dbReference type="GO" id="GO:0015031">
    <property type="term" value="P:protein transport"/>
    <property type="evidence" value="ECO:0007669"/>
    <property type="project" value="UniProtKB-KW"/>
</dbReference>
<proteinExistence type="inferred from homology"/>
<comment type="caution">
    <text evidence="16">The sequence shown here is derived from an EMBL/GenBank/DDBJ whole genome shotgun (WGS) entry which is preliminary data.</text>
</comment>
<evidence type="ECO:0000256" key="4">
    <source>
        <dbReference type="ARBA" id="ARBA00022448"/>
    </source>
</evidence>
<evidence type="ECO:0000256" key="8">
    <source>
        <dbReference type="ARBA" id="ARBA00022989"/>
    </source>
</evidence>
<dbReference type="SMART" id="SM01270">
    <property type="entry name" value="Longin"/>
    <property type="match status" value="1"/>
</dbReference>
<reference evidence="16 17" key="1">
    <citation type="submission" date="2024-10" db="EMBL/GenBank/DDBJ databases">
        <title>Updated reference genomes for cyclostephanoid diatoms.</title>
        <authorList>
            <person name="Roberts W.R."/>
            <person name="Alverson A.J."/>
        </authorList>
    </citation>
    <scope>NUCLEOTIDE SEQUENCE [LARGE SCALE GENOMIC DNA]</scope>
    <source>
        <strain evidence="16 17">AJA232-27</strain>
    </source>
</reference>
<feature type="transmembrane region" description="Helical" evidence="13">
    <location>
        <begin position="211"/>
        <end position="229"/>
    </location>
</feature>
<feature type="domain" description="V-SNARE coiled-coil homology" evidence="15">
    <location>
        <begin position="149"/>
        <end position="207"/>
    </location>
</feature>
<evidence type="ECO:0000256" key="11">
    <source>
        <dbReference type="ARBA" id="ARBA00023136"/>
    </source>
</evidence>
<dbReference type="Gene3D" id="1.20.5.110">
    <property type="match status" value="1"/>
</dbReference>
<feature type="domain" description="Longin" evidence="14">
    <location>
        <begin position="7"/>
        <end position="134"/>
    </location>
</feature>
<dbReference type="GO" id="GO:0000139">
    <property type="term" value="C:Golgi membrane"/>
    <property type="evidence" value="ECO:0007669"/>
    <property type="project" value="UniProtKB-SubCell"/>
</dbReference>
<keyword evidence="7" id="KW-0653">Protein transport</keyword>